<dbReference type="PANTHER" id="PTHR43806">
    <property type="entry name" value="PEPTIDASE S8"/>
    <property type="match status" value="1"/>
</dbReference>
<dbReference type="InterPro" id="IPR023827">
    <property type="entry name" value="Peptidase_S8_Asp-AS"/>
</dbReference>
<proteinExistence type="inferred from homology"/>
<dbReference type="GO" id="GO:0005576">
    <property type="term" value="C:extracellular region"/>
    <property type="evidence" value="ECO:0007669"/>
    <property type="project" value="UniProtKB-ARBA"/>
</dbReference>
<comment type="caution">
    <text evidence="12">The sequence shown here is derived from an EMBL/GenBank/DDBJ whole genome shotgun (WGS) entry which is preliminary data.</text>
</comment>
<keyword evidence="2 7" id="KW-0645">Protease</keyword>
<dbReference type="STRING" id="1081108.A0A162LMZ3"/>
<keyword evidence="13" id="KW-1185">Reference proteome</keyword>
<evidence type="ECO:0000256" key="9">
    <source>
        <dbReference type="SAM" id="SignalP"/>
    </source>
</evidence>
<dbReference type="PROSITE" id="PS00137">
    <property type="entry name" value="SUBTILASE_HIS"/>
    <property type="match status" value="1"/>
</dbReference>
<keyword evidence="4 7" id="KW-0378">Hydrolase</keyword>
<keyword evidence="3 9" id="KW-0732">Signal</keyword>
<evidence type="ECO:0000256" key="7">
    <source>
        <dbReference type="PROSITE-ProRule" id="PRU01240"/>
    </source>
</evidence>
<dbReference type="GO" id="GO:0006508">
    <property type="term" value="P:proteolysis"/>
    <property type="evidence" value="ECO:0007669"/>
    <property type="project" value="UniProtKB-KW"/>
</dbReference>
<dbReference type="Pfam" id="PF05922">
    <property type="entry name" value="Inhibitor_I9"/>
    <property type="match status" value="1"/>
</dbReference>
<comment type="similarity">
    <text evidence="1 7 8">Belongs to the peptidase S8 family.</text>
</comment>
<dbReference type="InterPro" id="IPR010259">
    <property type="entry name" value="S8pro/Inhibitor_I9"/>
</dbReference>
<dbReference type="FunFam" id="3.40.50.200:FF:000014">
    <property type="entry name" value="Proteinase K"/>
    <property type="match status" value="1"/>
</dbReference>
<evidence type="ECO:0000256" key="4">
    <source>
        <dbReference type="ARBA" id="ARBA00022801"/>
    </source>
</evidence>
<feature type="active site" description="Charge relay system" evidence="7">
    <location>
        <position position="147"/>
    </location>
</feature>
<dbReference type="InterPro" id="IPR036852">
    <property type="entry name" value="Peptidase_S8/S53_dom_sf"/>
</dbReference>
<evidence type="ECO:0000256" key="5">
    <source>
        <dbReference type="ARBA" id="ARBA00022825"/>
    </source>
</evidence>
<evidence type="ECO:0000313" key="13">
    <source>
        <dbReference type="Proteomes" id="UP000076881"/>
    </source>
</evidence>
<evidence type="ECO:0000256" key="8">
    <source>
        <dbReference type="RuleBase" id="RU003355"/>
    </source>
</evidence>
<evidence type="ECO:0000256" key="3">
    <source>
        <dbReference type="ARBA" id="ARBA00022729"/>
    </source>
</evidence>
<dbReference type="InterPro" id="IPR000209">
    <property type="entry name" value="Peptidase_S8/S53_dom"/>
</dbReference>
<protein>
    <submittedName>
        <fullName evidence="12">Serine protease prots</fullName>
    </submittedName>
</protein>
<keyword evidence="6" id="KW-1015">Disulfide bond</keyword>
<dbReference type="InterPro" id="IPR034193">
    <property type="entry name" value="PCSK9_ProteinaseK-like"/>
</dbReference>
<dbReference type="PROSITE" id="PS00136">
    <property type="entry name" value="SUBTILASE_ASP"/>
    <property type="match status" value="1"/>
</dbReference>
<keyword evidence="5 7" id="KW-0720">Serine protease</keyword>
<dbReference type="GO" id="GO:0004252">
    <property type="term" value="F:serine-type endopeptidase activity"/>
    <property type="evidence" value="ECO:0007669"/>
    <property type="project" value="UniProtKB-UniRule"/>
</dbReference>
<dbReference type="Gene3D" id="3.30.70.80">
    <property type="entry name" value="Peptidase S8 propeptide/proteinase inhibitor I9"/>
    <property type="match status" value="1"/>
</dbReference>
<accession>A0A162LMZ3</accession>
<dbReference type="InterPro" id="IPR015500">
    <property type="entry name" value="Peptidase_S8_subtilisin-rel"/>
</dbReference>
<feature type="active site" description="Charge relay system" evidence="7">
    <location>
        <position position="333"/>
    </location>
</feature>
<dbReference type="PROSITE" id="PS00138">
    <property type="entry name" value="SUBTILASE_SER"/>
    <property type="match status" value="1"/>
</dbReference>
<dbReference type="Pfam" id="PF00082">
    <property type="entry name" value="Peptidase_S8"/>
    <property type="match status" value="1"/>
</dbReference>
<dbReference type="Proteomes" id="UP000076881">
    <property type="component" value="Unassembled WGS sequence"/>
</dbReference>
<dbReference type="Gene3D" id="3.40.50.200">
    <property type="entry name" value="Peptidase S8/S53 domain"/>
    <property type="match status" value="1"/>
</dbReference>
<organism evidence="12 13">
    <name type="scientific">Akanthomyces lecanii RCEF 1005</name>
    <dbReference type="NCBI Taxonomy" id="1081108"/>
    <lineage>
        <taxon>Eukaryota</taxon>
        <taxon>Fungi</taxon>
        <taxon>Dikarya</taxon>
        <taxon>Ascomycota</taxon>
        <taxon>Pezizomycotina</taxon>
        <taxon>Sordariomycetes</taxon>
        <taxon>Hypocreomycetidae</taxon>
        <taxon>Hypocreales</taxon>
        <taxon>Cordycipitaceae</taxon>
        <taxon>Akanthomyces</taxon>
        <taxon>Cordyceps confragosa</taxon>
    </lineage>
</organism>
<dbReference type="PRINTS" id="PR00723">
    <property type="entry name" value="SUBTILISIN"/>
</dbReference>
<evidence type="ECO:0000256" key="1">
    <source>
        <dbReference type="ARBA" id="ARBA00011073"/>
    </source>
</evidence>
<feature type="domain" description="Peptidase S8/S53" evidence="10">
    <location>
        <begin position="140"/>
        <end position="346"/>
    </location>
</feature>
<gene>
    <name evidence="12" type="ORF">LEL_08818</name>
</gene>
<dbReference type="InterPro" id="IPR023828">
    <property type="entry name" value="Peptidase_S8_Ser-AS"/>
</dbReference>
<dbReference type="CDD" id="cd04077">
    <property type="entry name" value="Peptidases_S8_PCSK9_ProteinaseK_like"/>
    <property type="match status" value="1"/>
</dbReference>
<feature type="domain" description="Inhibitor I9" evidence="11">
    <location>
        <begin position="59"/>
        <end position="105"/>
    </location>
</feature>
<feature type="active site" description="Charge relay system" evidence="7">
    <location>
        <position position="178"/>
    </location>
</feature>
<dbReference type="OrthoDB" id="206201at2759"/>
<dbReference type="InterPro" id="IPR022398">
    <property type="entry name" value="Peptidase_S8_His-AS"/>
</dbReference>
<evidence type="ECO:0000256" key="6">
    <source>
        <dbReference type="ARBA" id="ARBA00023157"/>
    </source>
</evidence>
<dbReference type="InterPro" id="IPR037045">
    <property type="entry name" value="S8pro/Inhibitor_I9_sf"/>
</dbReference>
<evidence type="ECO:0000313" key="12">
    <source>
        <dbReference type="EMBL" id="OAA73034.1"/>
    </source>
</evidence>
<feature type="chain" id="PRO_5012542911" evidence="9">
    <location>
        <begin position="16"/>
        <end position="389"/>
    </location>
</feature>
<dbReference type="SUPFAM" id="SSF52743">
    <property type="entry name" value="Subtilisin-like"/>
    <property type="match status" value="1"/>
</dbReference>
<evidence type="ECO:0000259" key="11">
    <source>
        <dbReference type="Pfam" id="PF05922"/>
    </source>
</evidence>
<sequence>MRMLRLLFVVPLILASPTTKSAQPAPLLISPANSQLAVDRYIVKLKGTSSLSVMEDLLSSIGSKMRHKYDNVFKGFAANLNDTMLNSVRGHIDVEYAEQDRAVALNGFESQTGAPWGLTRISHRKPRATTYNYDPSAGEGICAYVIDTGIDAAHPEFEGRAKSLKSFVDGQDNDGNGHGTHISGTIGSKTYGVAKKVHIYGVKVLDDDGNGDISTVVAAMDFIAKDHPSRSCPNGVVVNISLGFGYAASVNQAAASLVNSGVFVGVAAGNIDEDASETSPASEPSVCTVGATEKSDDKANFSNYGAVIDIFAPGGSILSTWIGGQTKSLSGTSMATPHVVGLAAYLGALEGLKGGPICDRIQQLATRNIIKGIPDGTVNLLAFNGNSSS</sequence>
<dbReference type="PANTHER" id="PTHR43806:SF58">
    <property type="entry name" value="ALKALINE PROTEASE 1-RELATED"/>
    <property type="match status" value="1"/>
</dbReference>
<evidence type="ECO:0000256" key="2">
    <source>
        <dbReference type="ARBA" id="ARBA00022670"/>
    </source>
</evidence>
<dbReference type="InterPro" id="IPR050131">
    <property type="entry name" value="Peptidase_S8_subtilisin-like"/>
</dbReference>
<name>A0A162LMZ3_CORDF</name>
<dbReference type="PROSITE" id="PS51892">
    <property type="entry name" value="SUBTILASE"/>
    <property type="match status" value="1"/>
</dbReference>
<evidence type="ECO:0000259" key="10">
    <source>
        <dbReference type="Pfam" id="PF00082"/>
    </source>
</evidence>
<reference evidence="12 13" key="1">
    <citation type="journal article" date="2016" name="Genome Biol. Evol.">
        <title>Divergent and convergent evolution of fungal pathogenicity.</title>
        <authorList>
            <person name="Shang Y."/>
            <person name="Xiao G."/>
            <person name="Zheng P."/>
            <person name="Cen K."/>
            <person name="Zhan S."/>
            <person name="Wang C."/>
        </authorList>
    </citation>
    <scope>NUCLEOTIDE SEQUENCE [LARGE SCALE GENOMIC DNA]</scope>
    <source>
        <strain evidence="12 13">RCEF 1005</strain>
    </source>
</reference>
<dbReference type="SUPFAM" id="SSF54897">
    <property type="entry name" value="Protease propeptides/inhibitors"/>
    <property type="match status" value="1"/>
</dbReference>
<dbReference type="EMBL" id="AZHF01000007">
    <property type="protein sequence ID" value="OAA73034.1"/>
    <property type="molecule type" value="Genomic_DNA"/>
</dbReference>
<feature type="signal peptide" evidence="9">
    <location>
        <begin position="1"/>
        <end position="15"/>
    </location>
</feature>
<dbReference type="AlphaFoldDB" id="A0A162LMZ3"/>